<dbReference type="EMBL" id="CP099464">
    <property type="protein sequence ID" value="UUO13956.1"/>
    <property type="molecule type" value="Genomic_DNA"/>
</dbReference>
<accession>A0ABY5LSU2</accession>
<protein>
    <submittedName>
        <fullName evidence="1">Type II toxin-antitoxin system HicB family antitoxin</fullName>
    </submittedName>
</protein>
<reference evidence="1" key="1">
    <citation type="submission" date="2022-06" db="EMBL/GenBank/DDBJ databases">
        <title>Nostosin G and Spiroidesin B from the Cyanobacterium Dolichospermum sp. NIES-1697.</title>
        <authorList>
            <person name="Phan C.-S."/>
            <person name="Mehjabin J.J."/>
            <person name="Anas A.R.J."/>
            <person name="Hayasaka M."/>
            <person name="Onoki R."/>
            <person name="Wang J."/>
            <person name="Umezawa T."/>
            <person name="Washio K."/>
            <person name="Morikawa M."/>
            <person name="Okino T."/>
        </authorList>
    </citation>
    <scope>NUCLEOTIDE SEQUENCE</scope>
    <source>
        <strain evidence="1">NIES-1697</strain>
    </source>
</reference>
<dbReference type="SUPFAM" id="SSF47598">
    <property type="entry name" value="Ribbon-helix-helix"/>
    <property type="match status" value="1"/>
</dbReference>
<keyword evidence="2" id="KW-1185">Reference proteome</keyword>
<dbReference type="RefSeq" id="WP_257120619.1">
    <property type="nucleotide sequence ID" value="NZ_CP099464.1"/>
</dbReference>
<organism evidence="1 2">
    <name type="scientific">Dolichospermum heterosporum TAC447</name>
    <dbReference type="NCBI Taxonomy" id="747523"/>
    <lineage>
        <taxon>Bacteria</taxon>
        <taxon>Bacillati</taxon>
        <taxon>Cyanobacteriota</taxon>
        <taxon>Cyanophyceae</taxon>
        <taxon>Nostocales</taxon>
        <taxon>Aphanizomenonaceae</taxon>
        <taxon>Dolichospermum</taxon>
        <taxon>Dolichospermum heterosporum</taxon>
    </lineage>
</organism>
<dbReference type="Proteomes" id="UP001057561">
    <property type="component" value="Chromosome"/>
</dbReference>
<dbReference type="InterPro" id="IPR010985">
    <property type="entry name" value="Ribbon_hlx_hlx"/>
</dbReference>
<dbReference type="InterPro" id="IPR008651">
    <property type="entry name" value="Uncharacterised_HicB"/>
</dbReference>
<dbReference type="InterPro" id="IPR013321">
    <property type="entry name" value="Arc_rbn_hlx_hlx"/>
</dbReference>
<dbReference type="Pfam" id="PF05534">
    <property type="entry name" value="HicB"/>
    <property type="match status" value="1"/>
</dbReference>
<gene>
    <name evidence="1" type="ORF">NG743_18115</name>
</gene>
<evidence type="ECO:0000313" key="1">
    <source>
        <dbReference type="EMBL" id="UUO13956.1"/>
    </source>
</evidence>
<evidence type="ECO:0000313" key="2">
    <source>
        <dbReference type="Proteomes" id="UP001057561"/>
    </source>
</evidence>
<name>A0ABY5LSU2_9CYAN</name>
<sequence length="51" mass="5861">MSQLTLRLPETLHQQLIRLAETEGVSLNQYIVYALTRQAVSTEFIQTTPEK</sequence>
<dbReference type="Gene3D" id="1.10.1220.10">
    <property type="entry name" value="Met repressor-like"/>
    <property type="match status" value="1"/>
</dbReference>
<proteinExistence type="predicted"/>
<dbReference type="NCBIfam" id="NF041551">
    <property type="entry name" value="YlcI_YnfO_N"/>
    <property type="match status" value="1"/>
</dbReference>